<dbReference type="Proteomes" id="UP000184394">
    <property type="component" value="Unassembled WGS sequence"/>
</dbReference>
<dbReference type="GO" id="GO:0006412">
    <property type="term" value="P:translation"/>
    <property type="evidence" value="ECO:0007669"/>
    <property type="project" value="UniProtKB-UniRule"/>
</dbReference>
<dbReference type="PANTHER" id="PTHR35534:SF1">
    <property type="entry name" value="LARGE RIBOSOMAL SUBUNIT PROTEIN BL32"/>
    <property type="match status" value="1"/>
</dbReference>
<evidence type="ECO:0000256" key="3">
    <source>
        <dbReference type="ARBA" id="ARBA00023274"/>
    </source>
</evidence>
<dbReference type="Proteomes" id="UP000183461">
    <property type="component" value="Unassembled WGS sequence"/>
</dbReference>
<comment type="similarity">
    <text evidence="1 5">Belongs to the bacterial ribosomal protein bL32 family.</text>
</comment>
<evidence type="ECO:0000313" key="9">
    <source>
        <dbReference type="EMBL" id="SHM22932.1"/>
    </source>
</evidence>
<dbReference type="Pfam" id="PF01783">
    <property type="entry name" value="Ribosomal_L32p"/>
    <property type="match status" value="1"/>
</dbReference>
<dbReference type="EMBL" id="FRCT01000002">
    <property type="protein sequence ID" value="SHM22932.1"/>
    <property type="molecule type" value="Genomic_DNA"/>
</dbReference>
<evidence type="ECO:0000256" key="2">
    <source>
        <dbReference type="ARBA" id="ARBA00022980"/>
    </source>
</evidence>
<proteinExistence type="inferred from homology"/>
<dbReference type="GO" id="GO:0003735">
    <property type="term" value="F:structural constituent of ribosome"/>
    <property type="evidence" value="ECO:0007669"/>
    <property type="project" value="InterPro"/>
</dbReference>
<dbReference type="HAMAP" id="MF_00340">
    <property type="entry name" value="Ribosomal_bL32"/>
    <property type="match status" value="1"/>
</dbReference>
<dbReference type="RefSeq" id="WP_019678749.1">
    <property type="nucleotide sequence ID" value="NZ_CACVNT010000034.1"/>
</dbReference>
<dbReference type="Proteomes" id="UP000183190">
    <property type="component" value="Unassembled WGS sequence"/>
</dbReference>
<organism evidence="8 11">
    <name type="scientific">Ruminococcus flavefaciens</name>
    <dbReference type="NCBI Taxonomy" id="1265"/>
    <lineage>
        <taxon>Bacteria</taxon>
        <taxon>Bacillati</taxon>
        <taxon>Bacillota</taxon>
        <taxon>Clostridia</taxon>
        <taxon>Eubacteriales</taxon>
        <taxon>Oscillospiraceae</taxon>
        <taxon>Ruminococcus</taxon>
    </lineage>
</organism>
<protein>
    <recommendedName>
        <fullName evidence="4 5">Large ribosomal subunit protein bL32</fullName>
    </recommendedName>
</protein>
<evidence type="ECO:0000313" key="8">
    <source>
        <dbReference type="EMBL" id="SFW34271.1"/>
    </source>
</evidence>
<dbReference type="STRING" id="1265.SAMN02910280_1967"/>
<dbReference type="InterPro" id="IPR011332">
    <property type="entry name" value="Ribosomal_zn-bd"/>
</dbReference>
<dbReference type="AlphaFoldDB" id="A0A1K1NG26"/>
<reference evidence="7 10" key="1">
    <citation type="submission" date="2016-10" db="EMBL/GenBank/DDBJ databases">
        <authorList>
            <person name="de Groot N.N."/>
        </authorList>
    </citation>
    <scope>NUCLEOTIDE SEQUENCE [LARGE SCALE GENOMIC DNA]</scope>
    <source>
        <strain evidence="7 10">YAD2003</strain>
    </source>
</reference>
<dbReference type="OrthoDB" id="9812874at2"/>
<accession>A0A1K1NG26</accession>
<keyword evidence="3 5" id="KW-0687">Ribonucleoprotein</keyword>
<sequence length="61" mass="6870">MAVPKRKTSKARRDKRRSAVWKLEAPAMSKCDNCGAYKAPHKVCKNCGFYKGVEVLKIDAE</sequence>
<dbReference type="EMBL" id="FPIP01000004">
    <property type="protein sequence ID" value="SFW34271.1"/>
    <property type="molecule type" value="Genomic_DNA"/>
</dbReference>
<dbReference type="InterPro" id="IPR044957">
    <property type="entry name" value="Ribosomal_bL32_bact"/>
</dbReference>
<dbReference type="SUPFAM" id="SSF57829">
    <property type="entry name" value="Zn-binding ribosomal proteins"/>
    <property type="match status" value="1"/>
</dbReference>
<evidence type="ECO:0000313" key="10">
    <source>
        <dbReference type="Proteomes" id="UP000183190"/>
    </source>
</evidence>
<evidence type="ECO:0000313" key="7">
    <source>
        <dbReference type="EMBL" id="SEH37202.1"/>
    </source>
</evidence>
<dbReference type="Proteomes" id="UP000245720">
    <property type="component" value="Unassembled WGS sequence"/>
</dbReference>
<evidence type="ECO:0000313" key="13">
    <source>
        <dbReference type="Proteomes" id="UP000245720"/>
    </source>
</evidence>
<keyword evidence="2 5" id="KW-0689">Ribosomal protein</keyword>
<gene>
    <name evidence="5" type="primary">rpmF</name>
    <name evidence="6" type="ORF">IE37_00041</name>
    <name evidence="7" type="ORF">SAMN02910265_00090</name>
    <name evidence="8" type="ORF">SAMN02910280_1967</name>
    <name evidence="9" type="ORF">SAMN04487860_10293</name>
</gene>
<dbReference type="EMBL" id="FNWV01000001">
    <property type="protein sequence ID" value="SEH37202.1"/>
    <property type="molecule type" value="Genomic_DNA"/>
</dbReference>
<evidence type="ECO:0000313" key="12">
    <source>
        <dbReference type="Proteomes" id="UP000184394"/>
    </source>
</evidence>
<evidence type="ECO:0000313" key="11">
    <source>
        <dbReference type="Proteomes" id="UP000183461"/>
    </source>
</evidence>
<evidence type="ECO:0000256" key="1">
    <source>
        <dbReference type="ARBA" id="ARBA00008560"/>
    </source>
</evidence>
<dbReference type="GO" id="GO:0015934">
    <property type="term" value="C:large ribosomal subunit"/>
    <property type="evidence" value="ECO:0007669"/>
    <property type="project" value="InterPro"/>
</dbReference>
<reference evidence="6 13" key="3">
    <citation type="submission" date="2018-05" db="EMBL/GenBank/DDBJ databases">
        <title>The Hungate 1000. A catalogue of reference genomes from the rumen microbiome.</title>
        <authorList>
            <person name="Kelly W."/>
        </authorList>
    </citation>
    <scope>NUCLEOTIDE SEQUENCE [LARGE SCALE GENOMIC DNA]</scope>
    <source>
        <strain evidence="6 13">SAb67</strain>
    </source>
</reference>
<dbReference type="GeneID" id="42537684"/>
<dbReference type="InterPro" id="IPR002677">
    <property type="entry name" value="Ribosomal_bL32"/>
</dbReference>
<reference evidence="11 12" key="2">
    <citation type="submission" date="2016-11" db="EMBL/GenBank/DDBJ databases">
        <authorList>
            <person name="Jaros S."/>
            <person name="Januszkiewicz K."/>
            <person name="Wedrychowicz H."/>
        </authorList>
    </citation>
    <scope>NUCLEOTIDE SEQUENCE [LARGE SCALE GENOMIC DNA]</scope>
    <source>
        <strain evidence="9 12">Y1</strain>
        <strain evidence="8 11">YL228</strain>
    </source>
</reference>
<name>A0A1K1NG26_RUMFL</name>
<dbReference type="NCBIfam" id="TIGR01031">
    <property type="entry name" value="rpmF_bact"/>
    <property type="match status" value="1"/>
</dbReference>
<evidence type="ECO:0000313" key="6">
    <source>
        <dbReference type="EMBL" id="PWJ15150.1"/>
    </source>
</evidence>
<dbReference type="EMBL" id="QGDI01000001">
    <property type="protein sequence ID" value="PWJ15150.1"/>
    <property type="molecule type" value="Genomic_DNA"/>
</dbReference>
<evidence type="ECO:0000256" key="4">
    <source>
        <dbReference type="ARBA" id="ARBA00035178"/>
    </source>
</evidence>
<dbReference type="PANTHER" id="PTHR35534">
    <property type="entry name" value="50S RIBOSOMAL PROTEIN L32"/>
    <property type="match status" value="1"/>
</dbReference>
<dbReference type="Gene3D" id="1.20.5.640">
    <property type="entry name" value="Single helix bin"/>
    <property type="match status" value="1"/>
</dbReference>
<evidence type="ECO:0000256" key="5">
    <source>
        <dbReference type="HAMAP-Rule" id="MF_00340"/>
    </source>
</evidence>